<evidence type="ECO:0000313" key="9">
    <source>
        <dbReference type="EMBL" id="KAK7580250.1"/>
    </source>
</evidence>
<comment type="similarity">
    <text evidence="3">Belongs to the exportin family.</text>
</comment>
<keyword evidence="6" id="KW-0653">Protein transport</keyword>
<evidence type="ECO:0000256" key="1">
    <source>
        <dbReference type="ARBA" id="ARBA00004123"/>
    </source>
</evidence>
<name>A0AAN9TCG2_9HEMI</name>
<evidence type="ECO:0000256" key="7">
    <source>
        <dbReference type="ARBA" id="ARBA00023242"/>
    </source>
</evidence>
<comment type="subcellular location">
    <subcellularLocation>
        <location evidence="2">Cytoplasm</location>
    </subcellularLocation>
    <subcellularLocation>
        <location evidence="1">Nucleus</location>
    </subcellularLocation>
</comment>
<dbReference type="GO" id="GO:0005049">
    <property type="term" value="F:nuclear export signal receptor activity"/>
    <property type="evidence" value="ECO:0007669"/>
    <property type="project" value="InterPro"/>
</dbReference>
<dbReference type="PANTHER" id="PTHR12596:SF1">
    <property type="entry name" value="EXPORTIN-4"/>
    <property type="match status" value="1"/>
</dbReference>
<dbReference type="PANTHER" id="PTHR12596">
    <property type="entry name" value="EXPORTIN 4,7-RELATED"/>
    <property type="match status" value="1"/>
</dbReference>
<evidence type="ECO:0000313" key="10">
    <source>
        <dbReference type="Proteomes" id="UP001367676"/>
    </source>
</evidence>
<gene>
    <name evidence="9" type="ORF">V9T40_000879</name>
</gene>
<keyword evidence="10" id="KW-1185">Reference proteome</keyword>
<dbReference type="GO" id="GO:0005643">
    <property type="term" value="C:nuclear pore"/>
    <property type="evidence" value="ECO:0007669"/>
    <property type="project" value="TreeGrafter"/>
</dbReference>
<evidence type="ECO:0000256" key="4">
    <source>
        <dbReference type="ARBA" id="ARBA00022448"/>
    </source>
</evidence>
<protein>
    <recommendedName>
        <fullName evidence="8">Exportin-4</fullName>
    </recommendedName>
</protein>
<comment type="caution">
    <text evidence="9">The sequence shown here is derived from an EMBL/GenBank/DDBJ whole genome shotgun (WGS) entry which is preliminary data.</text>
</comment>
<evidence type="ECO:0000256" key="3">
    <source>
        <dbReference type="ARBA" id="ARBA00009466"/>
    </source>
</evidence>
<dbReference type="AlphaFoldDB" id="A0AAN9TCG2"/>
<dbReference type="GO" id="GO:0006611">
    <property type="term" value="P:protein export from nucleus"/>
    <property type="evidence" value="ECO:0007669"/>
    <property type="project" value="TreeGrafter"/>
</dbReference>
<keyword evidence="4" id="KW-0813">Transport</keyword>
<evidence type="ECO:0000256" key="5">
    <source>
        <dbReference type="ARBA" id="ARBA00022490"/>
    </source>
</evidence>
<evidence type="ECO:0000256" key="8">
    <source>
        <dbReference type="ARBA" id="ARBA00040444"/>
    </source>
</evidence>
<evidence type="ECO:0000256" key="2">
    <source>
        <dbReference type="ARBA" id="ARBA00004496"/>
    </source>
</evidence>
<dbReference type="GO" id="GO:0005737">
    <property type="term" value="C:cytoplasm"/>
    <property type="evidence" value="ECO:0007669"/>
    <property type="project" value="UniProtKB-SubCell"/>
</dbReference>
<dbReference type="InterPro" id="IPR044189">
    <property type="entry name" value="XPO4/7-like"/>
</dbReference>
<accession>A0AAN9TCG2</accession>
<organism evidence="9 10">
    <name type="scientific">Parthenolecanium corni</name>
    <dbReference type="NCBI Taxonomy" id="536013"/>
    <lineage>
        <taxon>Eukaryota</taxon>
        <taxon>Metazoa</taxon>
        <taxon>Ecdysozoa</taxon>
        <taxon>Arthropoda</taxon>
        <taxon>Hexapoda</taxon>
        <taxon>Insecta</taxon>
        <taxon>Pterygota</taxon>
        <taxon>Neoptera</taxon>
        <taxon>Paraneoptera</taxon>
        <taxon>Hemiptera</taxon>
        <taxon>Sternorrhyncha</taxon>
        <taxon>Coccoidea</taxon>
        <taxon>Coccidae</taxon>
        <taxon>Parthenolecanium</taxon>
    </lineage>
</organism>
<sequence>MEQQILQELESAAKIILAQPSVVTNQQRTEAENVFLNFRRTKCPYQICKYIFDHTSIDYVIFETCNTLKDAIIREWNYMEIDDVNSIRDYLLQHVLNHPNTPVFVREKILQVIAIMVKRGSVTDLGAERRKLLGEVERLIMSGELRKQILGCSIICALMQEYSNTVKSADVGLPWEAHLSAKKQFEMTDLKNIFQLCVGSLNEICKMDGSFSENALMLIKSLLLIAESTLMWAFISATNILFILHARIYRFSTHEADFNLSLKLSTHWKDIILDPSFIQLFFHLHWKIRNSAHLTHYTLNCLVQLASLNGPIVAVKQVKIDYIKNYMSCFLSFLNSVDIVDREAIGVSNIFLKLLLFNKMIIMSDLGREELVNNFFRQMTQLTCHFAEKASQHDSANYDESMFTEAFDNMLKAWEHLFLEHNENLFVESSKCIFDSYLRWHLSPPYGSRSKATSEEVDEAEEEEDLNKFGSQLVSIGIFARQVLDHSLPNLAKLIDEKTYELRLMWQGASNNNIQRDDLYEDLHWLLMISGHVLTNDKDESVSSIPDSIMKYSIQRAPNVNINASLTLLTTVDRSITQSDYAQLEESIDHVVWLVSAVFRLSELEKQMGEAKLTHVLSPTLSSTIAWFLQTWASSYLLLPEAQNSENSFVLVSAFGQQTDCAKWLVDFILNKVQSNICLFSADNCVTENTCKLLLSLSSTRNKALFLLKNEFFWSVINNGLRSHSGYVSPEIKRVLIKSLTTATSAYDGPEEKRREYIDQVLKSIIEKFRGIVLEENFKKQYHDEMIRSEIMEIIHLFIGVVEVAGVIQSTATTVCKCLAEYLSPVLSDMVSLISIYHNYQQITQLILELFKECSRTMLCYLSSSQNEARVFYEICLRLVETYVKHNSGRLTEEVNAEEDSFQDMLLFLDLLTNLLTKDIIDCGLAEENGEGKPVVNSVHVCILGLQGILPLMSVETLKFPTLCFKFYSLLSYIWELHAEKVCEQPHEFLVNILAVIELGLTLFGTQITGICCEFIQFFSRHLCLHAAQLQPEKFLLLQPFLKIMMTIILSRQINSENIKVFGLAFHSLICCYKDYYLRLVEELISSQTQPDIAQRLSEAFTKLTAGLHLGYDRQEKLTFENNFEKFVISIQEFLFIK</sequence>
<dbReference type="Gene3D" id="1.25.10.10">
    <property type="entry name" value="Leucine-rich Repeat Variant"/>
    <property type="match status" value="2"/>
</dbReference>
<dbReference type="SUPFAM" id="SSF48371">
    <property type="entry name" value="ARM repeat"/>
    <property type="match status" value="1"/>
</dbReference>
<dbReference type="InterPro" id="IPR016024">
    <property type="entry name" value="ARM-type_fold"/>
</dbReference>
<evidence type="ECO:0000256" key="6">
    <source>
        <dbReference type="ARBA" id="ARBA00022927"/>
    </source>
</evidence>
<dbReference type="Proteomes" id="UP001367676">
    <property type="component" value="Unassembled WGS sequence"/>
</dbReference>
<dbReference type="EMBL" id="JBBCAQ010000034">
    <property type="protein sequence ID" value="KAK7580250.1"/>
    <property type="molecule type" value="Genomic_DNA"/>
</dbReference>
<dbReference type="InterPro" id="IPR011989">
    <property type="entry name" value="ARM-like"/>
</dbReference>
<keyword evidence="7" id="KW-0539">Nucleus</keyword>
<reference evidence="9 10" key="1">
    <citation type="submission" date="2024-03" db="EMBL/GenBank/DDBJ databases">
        <title>Adaptation during the transition from Ophiocordyceps entomopathogen to insect associate is accompanied by gene loss and intensified selection.</title>
        <authorList>
            <person name="Ward C.M."/>
            <person name="Onetto C.A."/>
            <person name="Borneman A.R."/>
        </authorList>
    </citation>
    <scope>NUCLEOTIDE SEQUENCE [LARGE SCALE GENOMIC DNA]</scope>
    <source>
        <strain evidence="9">AWRI1</strain>
        <tissue evidence="9">Single Adult Female</tissue>
    </source>
</reference>
<proteinExistence type="inferred from homology"/>
<keyword evidence="5" id="KW-0963">Cytoplasm</keyword>